<protein>
    <recommendedName>
        <fullName evidence="4">Secreted protein</fullName>
    </recommendedName>
</protein>
<accession>A0A9W7C5B8</accession>
<comment type="caution">
    <text evidence="2">The sequence shown here is derived from an EMBL/GenBank/DDBJ whole genome shotgun (WGS) entry which is preliminary data.</text>
</comment>
<organism evidence="2 3">
    <name type="scientific">Triparma laevis f. inornata</name>
    <dbReference type="NCBI Taxonomy" id="1714386"/>
    <lineage>
        <taxon>Eukaryota</taxon>
        <taxon>Sar</taxon>
        <taxon>Stramenopiles</taxon>
        <taxon>Ochrophyta</taxon>
        <taxon>Bolidophyceae</taxon>
        <taxon>Parmales</taxon>
        <taxon>Triparmaceae</taxon>
        <taxon>Triparma</taxon>
    </lineage>
</organism>
<feature type="chain" id="PRO_5040781444" description="Secreted protein" evidence="1">
    <location>
        <begin position="19"/>
        <end position="85"/>
    </location>
</feature>
<evidence type="ECO:0000256" key="1">
    <source>
        <dbReference type="SAM" id="SignalP"/>
    </source>
</evidence>
<name>A0A9W7C5B8_9STRA</name>
<evidence type="ECO:0000313" key="3">
    <source>
        <dbReference type="Proteomes" id="UP001162640"/>
    </source>
</evidence>
<dbReference type="AlphaFoldDB" id="A0A9W7C5B8"/>
<gene>
    <name evidence="2" type="ORF">TL16_g13401</name>
</gene>
<reference evidence="3" key="1">
    <citation type="journal article" date="2023" name="Commun. Biol.">
        <title>Genome analysis of Parmales, the sister group of diatoms, reveals the evolutionary specialization of diatoms from phago-mixotrophs to photoautotrophs.</title>
        <authorList>
            <person name="Ban H."/>
            <person name="Sato S."/>
            <person name="Yoshikawa S."/>
            <person name="Yamada K."/>
            <person name="Nakamura Y."/>
            <person name="Ichinomiya M."/>
            <person name="Sato N."/>
            <person name="Blanc-Mathieu R."/>
            <person name="Endo H."/>
            <person name="Kuwata A."/>
            <person name="Ogata H."/>
        </authorList>
    </citation>
    <scope>NUCLEOTIDE SEQUENCE [LARGE SCALE GENOMIC DNA]</scope>
</reference>
<sequence length="85" mass="8859">MLRLILTISAVFFTSTSASTYNLPPFTITVDESGESNAPSLSVIHTESNTPLLSSLTTVSALRAADASNLRGSSVLPFLALGTSK</sequence>
<evidence type="ECO:0000313" key="2">
    <source>
        <dbReference type="EMBL" id="GMH98320.1"/>
    </source>
</evidence>
<evidence type="ECO:0008006" key="4">
    <source>
        <dbReference type="Google" id="ProtNLM"/>
    </source>
</evidence>
<keyword evidence="1" id="KW-0732">Signal</keyword>
<feature type="signal peptide" evidence="1">
    <location>
        <begin position="1"/>
        <end position="18"/>
    </location>
</feature>
<feature type="non-terminal residue" evidence="2">
    <location>
        <position position="85"/>
    </location>
</feature>
<proteinExistence type="predicted"/>
<dbReference type="EMBL" id="BLQM01000849">
    <property type="protein sequence ID" value="GMH98320.1"/>
    <property type="molecule type" value="Genomic_DNA"/>
</dbReference>
<dbReference type="Proteomes" id="UP001162640">
    <property type="component" value="Unassembled WGS sequence"/>
</dbReference>